<organism evidence="3 4">
    <name type="scientific">Nocardioides psychrotolerans</name>
    <dbReference type="NCBI Taxonomy" id="1005945"/>
    <lineage>
        <taxon>Bacteria</taxon>
        <taxon>Bacillati</taxon>
        <taxon>Actinomycetota</taxon>
        <taxon>Actinomycetes</taxon>
        <taxon>Propionibacteriales</taxon>
        <taxon>Nocardioidaceae</taxon>
        <taxon>Nocardioides</taxon>
    </lineage>
</organism>
<proteinExistence type="predicted"/>
<dbReference type="Pfam" id="PF04434">
    <property type="entry name" value="SWIM"/>
    <property type="match status" value="1"/>
</dbReference>
<dbReference type="PANTHER" id="PTHR38133">
    <property type="entry name" value="SLR1429 PROTEIN"/>
    <property type="match status" value="1"/>
</dbReference>
<evidence type="ECO:0000256" key="1">
    <source>
        <dbReference type="PROSITE-ProRule" id="PRU00325"/>
    </source>
</evidence>
<dbReference type="GO" id="GO:0008270">
    <property type="term" value="F:zinc ion binding"/>
    <property type="evidence" value="ECO:0007669"/>
    <property type="project" value="UniProtKB-KW"/>
</dbReference>
<dbReference type="STRING" id="1005945.SAMN05216561_107198"/>
<evidence type="ECO:0000313" key="3">
    <source>
        <dbReference type="EMBL" id="SFI35478.1"/>
    </source>
</evidence>
<dbReference type="InterPro" id="IPR007527">
    <property type="entry name" value="Znf_SWIM"/>
</dbReference>
<evidence type="ECO:0000313" key="4">
    <source>
        <dbReference type="Proteomes" id="UP000198649"/>
    </source>
</evidence>
<name>A0A1I3HI76_9ACTN</name>
<keyword evidence="1" id="KW-0862">Zinc</keyword>
<keyword evidence="1" id="KW-0863">Zinc-finger</keyword>
<sequence>MDGGLVARSARGAIGEHWWSRRFLEVLESFALGSRLTRGKNYARRGQVLSLEVATGVVTASVQGSRRTPYRVSIALPAFSELVWAKVEVTLAEQAIHSARLLAGEMPHDLEEVFLAAGAPLFPQRAKDLTLSCSCPDREVPCKHLAATFYLLAESFDNDPFAILLWRGRSREALLHRLRELRGGDAARPAEEPAALPFEGPRVGAMMALTDLATADGDFWTGAPIPALPVQAELPTDLLLRQLPVPGALLGGPRLVTHLASLYAVLGEPPD</sequence>
<dbReference type="RefSeq" id="WP_218031345.1">
    <property type="nucleotide sequence ID" value="NZ_BKAF01000033.1"/>
</dbReference>
<dbReference type="AlphaFoldDB" id="A0A1I3HI76"/>
<dbReference type="PANTHER" id="PTHR38133:SF1">
    <property type="entry name" value="SLR1429 PROTEIN"/>
    <property type="match status" value="1"/>
</dbReference>
<keyword evidence="1" id="KW-0479">Metal-binding</keyword>
<dbReference type="Proteomes" id="UP000198649">
    <property type="component" value="Unassembled WGS sequence"/>
</dbReference>
<accession>A0A1I3HI76</accession>
<dbReference type="PROSITE" id="PS50966">
    <property type="entry name" value="ZF_SWIM"/>
    <property type="match status" value="1"/>
</dbReference>
<dbReference type="EMBL" id="FOQG01000007">
    <property type="protein sequence ID" value="SFI35478.1"/>
    <property type="molecule type" value="Genomic_DNA"/>
</dbReference>
<feature type="domain" description="SWIM-type" evidence="2">
    <location>
        <begin position="122"/>
        <end position="153"/>
    </location>
</feature>
<gene>
    <name evidence="3" type="ORF">SAMN05216561_107198</name>
</gene>
<evidence type="ECO:0000259" key="2">
    <source>
        <dbReference type="PROSITE" id="PS50966"/>
    </source>
</evidence>
<protein>
    <submittedName>
        <fullName evidence="3">Uncharacterized conserved protein, contains Zn finger domain</fullName>
    </submittedName>
</protein>
<keyword evidence="4" id="KW-1185">Reference proteome</keyword>
<reference evidence="3 4" key="1">
    <citation type="submission" date="2016-10" db="EMBL/GenBank/DDBJ databases">
        <authorList>
            <person name="de Groot N.N."/>
        </authorList>
    </citation>
    <scope>NUCLEOTIDE SEQUENCE [LARGE SCALE GENOMIC DNA]</scope>
    <source>
        <strain evidence="3 4">CGMCC 1.11156</strain>
    </source>
</reference>